<dbReference type="AlphaFoldDB" id="A0A2J9KNL6"/>
<dbReference type="PRINTS" id="PR00445">
    <property type="entry name" value="HUPFHYPC"/>
</dbReference>
<dbReference type="RefSeq" id="WP_081443335.1">
    <property type="nucleotide sequence ID" value="NZ_JABCUO010000004.1"/>
</dbReference>
<evidence type="ECO:0000313" key="6">
    <source>
        <dbReference type="Proteomes" id="UP000582487"/>
    </source>
</evidence>
<dbReference type="PROSITE" id="PS01097">
    <property type="entry name" value="HUPF_HYPC"/>
    <property type="match status" value="1"/>
</dbReference>
<dbReference type="SUPFAM" id="SSF159127">
    <property type="entry name" value="HupF/HypC-like"/>
    <property type="match status" value="1"/>
</dbReference>
<gene>
    <name evidence="4" type="primary">hypC_1</name>
    <name evidence="2" type="ORF">FYZ43_05895</name>
    <name evidence="3" type="ORF">HHJ74_06405</name>
    <name evidence="4" type="ORF">NCTC11819_00755</name>
</gene>
<dbReference type="PANTHER" id="PTHR35177">
    <property type="entry name" value="HYDROGENASE MATURATION FACTOR HYBG"/>
    <property type="match status" value="1"/>
</dbReference>
<dbReference type="Proteomes" id="UP000582487">
    <property type="component" value="Unassembled WGS sequence"/>
</dbReference>
<reference evidence="2 7" key="2">
    <citation type="submission" date="2019-08" db="EMBL/GenBank/DDBJ databases">
        <title>Comparison of rpoB and gyrB Sequences from Mobiluncus Species and Development of a Multiplex PCR Method for Clinical Detection of Mobiluncus curtisii and Mobiluncus mulieris.</title>
        <authorList>
            <person name="Yang L."/>
            <person name="Shen Y."/>
            <person name="Xu G."/>
            <person name="Shu L.-B."/>
            <person name="Hu J."/>
            <person name="Zhang R."/>
            <person name="Wang Y."/>
            <person name="Zhou H.-W."/>
            <person name="Zhang X."/>
        </authorList>
    </citation>
    <scope>NUCLEOTIDE SEQUENCE [LARGE SCALE GENOMIC DNA]</scope>
    <source>
        <strain evidence="2 7">M26</strain>
    </source>
</reference>
<dbReference type="Pfam" id="PF01455">
    <property type="entry name" value="HupF_HypC"/>
    <property type="match status" value="1"/>
</dbReference>
<comment type="caution">
    <text evidence="3">The sequence shown here is derived from an EMBL/GenBank/DDBJ whole genome shotgun (WGS) entry which is preliminary data.</text>
</comment>
<dbReference type="OrthoDB" id="9806017at2"/>
<evidence type="ECO:0000313" key="2">
    <source>
        <dbReference type="EMBL" id="MCU9968937.1"/>
    </source>
</evidence>
<dbReference type="Proteomes" id="UP001209486">
    <property type="component" value="Unassembled WGS sequence"/>
</dbReference>
<dbReference type="GO" id="GO:1902670">
    <property type="term" value="F:carbon dioxide binding"/>
    <property type="evidence" value="ECO:0007669"/>
    <property type="project" value="TreeGrafter"/>
</dbReference>
<evidence type="ECO:0000313" key="3">
    <source>
        <dbReference type="EMBL" id="NMW93331.1"/>
    </source>
</evidence>
<organism evidence="3 6">
    <name type="scientific">Mobiluncus mulieris</name>
    <dbReference type="NCBI Taxonomy" id="2052"/>
    <lineage>
        <taxon>Bacteria</taxon>
        <taxon>Bacillati</taxon>
        <taxon>Actinomycetota</taxon>
        <taxon>Actinomycetes</taxon>
        <taxon>Actinomycetales</taxon>
        <taxon>Actinomycetaceae</taxon>
        <taxon>Mobiluncus</taxon>
    </lineage>
</organism>
<evidence type="ECO:0000256" key="1">
    <source>
        <dbReference type="ARBA" id="ARBA00006018"/>
    </source>
</evidence>
<reference evidence="3 6" key="3">
    <citation type="submission" date="2020-04" db="EMBL/GenBank/DDBJ databases">
        <title>Antimicrobial susceptibility and clonality of vaginal-derived multi-drug resistant Mobiluncus isolates in China.</title>
        <authorList>
            <person name="Zhang X."/>
        </authorList>
    </citation>
    <scope>NUCLEOTIDE SEQUENCE [LARGE SCALE GENOMIC DNA]</scope>
    <source>
        <strain evidence="3 6">7</strain>
    </source>
</reference>
<dbReference type="PANTHER" id="PTHR35177:SF2">
    <property type="entry name" value="HYDROGENASE MATURATION FACTOR HYBG"/>
    <property type="match status" value="1"/>
</dbReference>
<sequence length="95" mass="10183">MCVGVPCRILSIGDGPMPMGRIDVVGQIQDVCLAYVPEAKVGDYVLIQNGFAMSLLTVEEAEQSLETWVDLGMVEPEILAQAKGADEAVLARSIF</sequence>
<evidence type="ECO:0000313" key="7">
    <source>
        <dbReference type="Proteomes" id="UP001209486"/>
    </source>
</evidence>
<evidence type="ECO:0000313" key="4">
    <source>
        <dbReference type="EMBL" id="STO16197.1"/>
    </source>
</evidence>
<dbReference type="Gene3D" id="2.30.30.140">
    <property type="match status" value="1"/>
</dbReference>
<dbReference type="EMBL" id="JABCUV010000006">
    <property type="protein sequence ID" value="NMW93331.1"/>
    <property type="molecule type" value="Genomic_DNA"/>
</dbReference>
<accession>A0A2J9KNL6</accession>
<protein>
    <submittedName>
        <fullName evidence="4">Hydrogenase isoenzymes formation protein hypC</fullName>
    </submittedName>
    <submittedName>
        <fullName evidence="3">HypC/HybG/HupF family hydrogenase formation chaperone</fullName>
    </submittedName>
</protein>
<evidence type="ECO:0000313" key="5">
    <source>
        <dbReference type="Proteomes" id="UP000255284"/>
    </source>
</evidence>
<comment type="similarity">
    <text evidence="1">Belongs to the HupF/HypC family.</text>
</comment>
<dbReference type="InterPro" id="IPR019812">
    <property type="entry name" value="Hydgase_assmbl_chp_CS"/>
</dbReference>
<dbReference type="GO" id="GO:0051604">
    <property type="term" value="P:protein maturation"/>
    <property type="evidence" value="ECO:0007669"/>
    <property type="project" value="TreeGrafter"/>
</dbReference>
<reference evidence="4 5" key="1">
    <citation type="submission" date="2018-06" db="EMBL/GenBank/DDBJ databases">
        <authorList>
            <consortium name="Pathogen Informatics"/>
            <person name="Doyle S."/>
        </authorList>
    </citation>
    <scope>NUCLEOTIDE SEQUENCE [LARGE SCALE GENOMIC DNA]</scope>
    <source>
        <strain evidence="4 5">NCTC11819</strain>
    </source>
</reference>
<dbReference type="InterPro" id="IPR001109">
    <property type="entry name" value="Hydrogenase_HupF/HypC"/>
</dbReference>
<name>A0A2J9KNL6_9ACTO</name>
<dbReference type="EMBL" id="VSZY01000007">
    <property type="protein sequence ID" value="MCU9968937.1"/>
    <property type="molecule type" value="Genomic_DNA"/>
</dbReference>
<dbReference type="EMBL" id="UGGQ01000006">
    <property type="protein sequence ID" value="STO16197.1"/>
    <property type="molecule type" value="Genomic_DNA"/>
</dbReference>
<dbReference type="NCBIfam" id="TIGR00074">
    <property type="entry name" value="hypC_hupF"/>
    <property type="match status" value="1"/>
</dbReference>
<dbReference type="GO" id="GO:0005506">
    <property type="term" value="F:iron ion binding"/>
    <property type="evidence" value="ECO:0007669"/>
    <property type="project" value="TreeGrafter"/>
</dbReference>
<proteinExistence type="inferred from homology"/>
<dbReference type="GeneID" id="61169169"/>
<dbReference type="Proteomes" id="UP000255284">
    <property type="component" value="Unassembled WGS sequence"/>
</dbReference>